<dbReference type="EMBL" id="RQGF01000028">
    <property type="protein sequence ID" value="TGL60866.1"/>
    <property type="molecule type" value="Genomic_DNA"/>
</dbReference>
<sequence length="393" mass="44845">MKFVKFGFLLLTILISNSIFSESYPNKIKIGILSKYSPRDLRIQSTGSRILYGNKNSLEKNKTLILRSEKDKIHILNGSENFLNDHILFSGGEYEIQIPKEDTIRKYSGDLEISSKNGILKIILTVPLEEYVRIGTVSEFGDLFYPKKEKISNQNWKSEYWTVSSAMIRSYALSNLGRHSKEGHDLCDLTHCLQFSGKLSKENSIQTSSKRILLTDKGGKSLETFFHSTCGGNLSSPSVLWKNFRNANNYRSGRDIWKSGEILCKNSPYSSWETFLSKEDLENIFETKQFNELEAKYSENRVSSINYQDHSGKKNIQVSEFLSKIGKKFGWNRTRSNDFKIEKSTNGFYLKGKGFGHGTGLCQYGAREMSFQGAKANEILLFYFPGAELKELP</sequence>
<evidence type="ECO:0000313" key="1">
    <source>
        <dbReference type="EMBL" id="TGL60866.1"/>
    </source>
</evidence>
<dbReference type="AlphaFoldDB" id="A0A4R9K448"/>
<dbReference type="Proteomes" id="UP000297762">
    <property type="component" value="Unassembled WGS sequence"/>
</dbReference>
<evidence type="ECO:0000313" key="2">
    <source>
        <dbReference type="Proteomes" id="UP000297762"/>
    </source>
</evidence>
<proteinExistence type="predicted"/>
<keyword evidence="2" id="KW-1185">Reference proteome</keyword>
<organism evidence="1 2">
    <name type="scientific">Leptospira sarikeiensis</name>
    <dbReference type="NCBI Taxonomy" id="2484943"/>
    <lineage>
        <taxon>Bacteria</taxon>
        <taxon>Pseudomonadati</taxon>
        <taxon>Spirochaetota</taxon>
        <taxon>Spirochaetia</taxon>
        <taxon>Leptospirales</taxon>
        <taxon>Leptospiraceae</taxon>
        <taxon>Leptospira</taxon>
    </lineage>
</organism>
<dbReference type="RefSeq" id="WP_135650119.1">
    <property type="nucleotide sequence ID" value="NZ_RQGF01000028.1"/>
</dbReference>
<dbReference type="InterPro" id="IPR013486">
    <property type="entry name" value="SpoIID/LytB"/>
</dbReference>
<dbReference type="GO" id="GO:0030435">
    <property type="term" value="P:sporulation resulting in formation of a cellular spore"/>
    <property type="evidence" value="ECO:0007669"/>
    <property type="project" value="InterPro"/>
</dbReference>
<accession>A0A4R9K448</accession>
<comment type="caution">
    <text evidence="1">The sequence shown here is derived from an EMBL/GenBank/DDBJ whole genome shotgun (WGS) entry which is preliminary data.</text>
</comment>
<gene>
    <name evidence="1" type="ORF">EHQ64_13735</name>
</gene>
<dbReference type="NCBIfam" id="TIGR02669">
    <property type="entry name" value="SpoIID_LytB"/>
    <property type="match status" value="1"/>
</dbReference>
<dbReference type="OrthoDB" id="9794671at2"/>
<reference evidence="1" key="1">
    <citation type="journal article" date="2019" name="PLoS Negl. Trop. Dis.">
        <title>Revisiting the worldwide diversity of Leptospira species in the environment.</title>
        <authorList>
            <person name="Vincent A.T."/>
            <person name="Schiettekatte O."/>
            <person name="Bourhy P."/>
            <person name="Veyrier F.J."/>
            <person name="Picardeau M."/>
        </authorList>
    </citation>
    <scope>NUCLEOTIDE SEQUENCE [LARGE SCALE GENOMIC DNA]</scope>
    <source>
        <strain evidence="1">201702455</strain>
    </source>
</reference>
<protein>
    <submittedName>
        <fullName evidence="1">SpoIID/LytB domain-containing protein</fullName>
    </submittedName>
</protein>
<name>A0A4R9K448_9LEPT</name>